<comment type="caution">
    <text evidence="5">The sequence shown here is derived from an EMBL/GenBank/DDBJ whole genome shotgun (WGS) entry which is preliminary data.</text>
</comment>
<evidence type="ECO:0000259" key="4">
    <source>
        <dbReference type="Pfam" id="PF08241"/>
    </source>
</evidence>
<dbReference type="Gene3D" id="3.40.50.150">
    <property type="entry name" value="Vaccinia Virus protein VP39"/>
    <property type="match status" value="1"/>
</dbReference>
<dbReference type="FunFam" id="3.40.50.150:FF:000195">
    <property type="entry name" value="Methyltransferase domain containing protein"/>
    <property type="match status" value="1"/>
</dbReference>
<gene>
    <name evidence="5" type="ORF">BSL78_02565</name>
</gene>
<evidence type="ECO:0000313" key="6">
    <source>
        <dbReference type="Proteomes" id="UP000230750"/>
    </source>
</evidence>
<proteinExistence type="predicted"/>
<feature type="domain" description="Methyltransferase type 11" evidence="4">
    <location>
        <begin position="1"/>
        <end position="87"/>
    </location>
</feature>
<keyword evidence="1" id="KW-0489">Methyltransferase</keyword>
<dbReference type="STRING" id="307972.A0A2G8LJV3"/>
<dbReference type="CDD" id="cd02440">
    <property type="entry name" value="AdoMet_MTases"/>
    <property type="match status" value="1"/>
</dbReference>
<feature type="non-terminal residue" evidence="5">
    <location>
        <position position="1"/>
    </location>
</feature>
<dbReference type="Proteomes" id="UP000230750">
    <property type="component" value="Unassembled WGS sequence"/>
</dbReference>
<dbReference type="PANTHER" id="PTHR13069">
    <property type="entry name" value="ALKYLATED DNA REPAIR PROTEIN ALKB HOMOLOG 8"/>
    <property type="match status" value="1"/>
</dbReference>
<feature type="region of interest" description="Disordered" evidence="3">
    <location>
        <begin position="119"/>
        <end position="151"/>
    </location>
</feature>
<dbReference type="GO" id="GO:0030488">
    <property type="term" value="P:tRNA methylation"/>
    <property type="evidence" value="ECO:0007669"/>
    <property type="project" value="TreeGrafter"/>
</dbReference>
<dbReference type="InterPro" id="IPR013216">
    <property type="entry name" value="Methyltransf_11"/>
</dbReference>
<keyword evidence="2" id="KW-0808">Transferase</keyword>
<dbReference type="PANTHER" id="PTHR13069:SF37">
    <property type="entry name" value="FIRE DANCER"/>
    <property type="match status" value="1"/>
</dbReference>
<keyword evidence="6" id="KW-1185">Reference proteome</keyword>
<dbReference type="EMBL" id="MRZV01000054">
    <property type="protein sequence ID" value="PIK60538.1"/>
    <property type="molecule type" value="Genomic_DNA"/>
</dbReference>
<protein>
    <recommendedName>
        <fullName evidence="4">Methyltransferase type 11 domain-containing protein</fullName>
    </recommendedName>
</protein>
<evidence type="ECO:0000256" key="1">
    <source>
        <dbReference type="ARBA" id="ARBA00022603"/>
    </source>
</evidence>
<dbReference type="Pfam" id="PF08241">
    <property type="entry name" value="Methyltransf_11"/>
    <property type="match status" value="1"/>
</dbReference>
<evidence type="ECO:0000256" key="2">
    <source>
        <dbReference type="ARBA" id="ARBA00022679"/>
    </source>
</evidence>
<sequence>CGSGKYLNINKDIHMIGSDCCCRLADISRARGHEVMVCDNLSLPYRDNCFDAVISIAVIHHFATAERRIQALQELARICRPGGLLMIYVWAMEQKHRKFDAQDVLVPWHLPQKHSKHKSSRIVNPLCHGDTSPVESPQHSSRVLPKESGGHCSQSKTLTHCLSDASLQPHSKSLTSMQESPLCASPSAHSLSSLVQDGETDGVKEDTLPPSPLRMTAEVESVQAEEAKPPPIYDDSYIDISYDKTGGVVKQRLFTRLNGQDGFLSEDAVITQSLVLEEDENSEREGLGGSLQNLGRFEMNPLLTVMRSLAHLEKSLSLPEGN</sequence>
<dbReference type="GO" id="GO:0005737">
    <property type="term" value="C:cytoplasm"/>
    <property type="evidence" value="ECO:0007669"/>
    <property type="project" value="TreeGrafter"/>
</dbReference>
<dbReference type="InterPro" id="IPR029063">
    <property type="entry name" value="SAM-dependent_MTases_sf"/>
</dbReference>
<dbReference type="InterPro" id="IPR051422">
    <property type="entry name" value="AlkB_tRNA_MeTrf/Diox"/>
</dbReference>
<organism evidence="5 6">
    <name type="scientific">Stichopus japonicus</name>
    <name type="common">Sea cucumber</name>
    <dbReference type="NCBI Taxonomy" id="307972"/>
    <lineage>
        <taxon>Eukaryota</taxon>
        <taxon>Metazoa</taxon>
        <taxon>Echinodermata</taxon>
        <taxon>Eleutherozoa</taxon>
        <taxon>Echinozoa</taxon>
        <taxon>Holothuroidea</taxon>
        <taxon>Aspidochirotacea</taxon>
        <taxon>Aspidochirotida</taxon>
        <taxon>Stichopodidae</taxon>
        <taxon>Apostichopus</taxon>
    </lineage>
</organism>
<dbReference type="GO" id="GO:0005634">
    <property type="term" value="C:nucleus"/>
    <property type="evidence" value="ECO:0007669"/>
    <property type="project" value="TreeGrafter"/>
</dbReference>
<dbReference type="GO" id="GO:0002098">
    <property type="term" value="P:tRNA wobble uridine modification"/>
    <property type="evidence" value="ECO:0007669"/>
    <property type="project" value="TreeGrafter"/>
</dbReference>
<accession>A0A2G8LJV3</accession>
<dbReference type="GO" id="GO:0008757">
    <property type="term" value="F:S-adenosylmethionine-dependent methyltransferase activity"/>
    <property type="evidence" value="ECO:0007669"/>
    <property type="project" value="InterPro"/>
</dbReference>
<dbReference type="GO" id="GO:0000049">
    <property type="term" value="F:tRNA binding"/>
    <property type="evidence" value="ECO:0007669"/>
    <property type="project" value="TreeGrafter"/>
</dbReference>
<evidence type="ECO:0000256" key="3">
    <source>
        <dbReference type="SAM" id="MobiDB-lite"/>
    </source>
</evidence>
<dbReference type="SUPFAM" id="SSF53335">
    <property type="entry name" value="S-adenosyl-L-methionine-dependent methyltransferases"/>
    <property type="match status" value="1"/>
</dbReference>
<name>A0A2G8LJV3_STIJA</name>
<reference evidence="5 6" key="1">
    <citation type="journal article" date="2017" name="PLoS Biol.">
        <title>The sea cucumber genome provides insights into morphological evolution and visceral regeneration.</title>
        <authorList>
            <person name="Zhang X."/>
            <person name="Sun L."/>
            <person name="Yuan J."/>
            <person name="Sun Y."/>
            <person name="Gao Y."/>
            <person name="Zhang L."/>
            <person name="Li S."/>
            <person name="Dai H."/>
            <person name="Hamel J.F."/>
            <person name="Liu C."/>
            <person name="Yu Y."/>
            <person name="Liu S."/>
            <person name="Lin W."/>
            <person name="Guo K."/>
            <person name="Jin S."/>
            <person name="Xu P."/>
            <person name="Storey K.B."/>
            <person name="Huan P."/>
            <person name="Zhang T."/>
            <person name="Zhou Y."/>
            <person name="Zhang J."/>
            <person name="Lin C."/>
            <person name="Li X."/>
            <person name="Xing L."/>
            <person name="Huo D."/>
            <person name="Sun M."/>
            <person name="Wang L."/>
            <person name="Mercier A."/>
            <person name="Li F."/>
            <person name="Yang H."/>
            <person name="Xiang J."/>
        </authorList>
    </citation>
    <scope>NUCLEOTIDE SEQUENCE [LARGE SCALE GENOMIC DNA]</scope>
    <source>
        <strain evidence="5">Shaxun</strain>
        <tissue evidence="5">Muscle</tissue>
    </source>
</reference>
<dbReference type="OrthoDB" id="271595at2759"/>
<dbReference type="AlphaFoldDB" id="A0A2G8LJV3"/>
<dbReference type="GO" id="GO:0106335">
    <property type="term" value="F:tRNA (5-carboxymethyluridine(34)-5-O)-methyltransferase activity"/>
    <property type="evidence" value="ECO:0007669"/>
    <property type="project" value="TreeGrafter"/>
</dbReference>
<evidence type="ECO:0000313" key="5">
    <source>
        <dbReference type="EMBL" id="PIK60538.1"/>
    </source>
</evidence>